<protein>
    <recommendedName>
        <fullName evidence="3">DUF1127 domain-containing protein</fullName>
    </recommendedName>
</protein>
<evidence type="ECO:0000313" key="1">
    <source>
        <dbReference type="EMBL" id="GAA1915380.1"/>
    </source>
</evidence>
<gene>
    <name evidence="1" type="ORF">GCM10009775_04840</name>
</gene>
<organism evidence="1 2">
    <name type="scientific">Microbacterium aoyamense</name>
    <dbReference type="NCBI Taxonomy" id="344166"/>
    <lineage>
        <taxon>Bacteria</taxon>
        <taxon>Bacillati</taxon>
        <taxon>Actinomycetota</taxon>
        <taxon>Actinomycetes</taxon>
        <taxon>Micrococcales</taxon>
        <taxon>Microbacteriaceae</taxon>
        <taxon>Microbacterium</taxon>
    </lineage>
</organism>
<reference evidence="1 2" key="1">
    <citation type="journal article" date="2019" name="Int. J. Syst. Evol. Microbiol.">
        <title>The Global Catalogue of Microorganisms (GCM) 10K type strain sequencing project: providing services to taxonomists for standard genome sequencing and annotation.</title>
        <authorList>
            <consortium name="The Broad Institute Genomics Platform"/>
            <consortium name="The Broad Institute Genome Sequencing Center for Infectious Disease"/>
            <person name="Wu L."/>
            <person name="Ma J."/>
        </authorList>
    </citation>
    <scope>NUCLEOTIDE SEQUENCE [LARGE SCALE GENOMIC DNA]</scope>
    <source>
        <strain evidence="1 2">JCM 14900</strain>
    </source>
</reference>
<sequence>MAIGFSRTKQDFDQRAGSIALQLRDTLAHATRFRALLDTMTEQDLINLGYDASEVAILKSAFTDLDNLGKIANGQSTQAQANDFFFWAKQLVGVN</sequence>
<accession>A0ABN2P8N8</accession>
<dbReference type="EMBL" id="BAAAOF010000002">
    <property type="protein sequence ID" value="GAA1915380.1"/>
    <property type="molecule type" value="Genomic_DNA"/>
</dbReference>
<evidence type="ECO:0008006" key="3">
    <source>
        <dbReference type="Google" id="ProtNLM"/>
    </source>
</evidence>
<dbReference type="Proteomes" id="UP001501343">
    <property type="component" value="Unassembled WGS sequence"/>
</dbReference>
<keyword evidence="2" id="KW-1185">Reference proteome</keyword>
<evidence type="ECO:0000313" key="2">
    <source>
        <dbReference type="Proteomes" id="UP001501343"/>
    </source>
</evidence>
<comment type="caution">
    <text evidence="1">The sequence shown here is derived from an EMBL/GenBank/DDBJ whole genome shotgun (WGS) entry which is preliminary data.</text>
</comment>
<dbReference type="RefSeq" id="WP_248145031.1">
    <property type="nucleotide sequence ID" value="NZ_BAAAOF010000002.1"/>
</dbReference>
<proteinExistence type="predicted"/>
<name>A0ABN2P8N8_9MICO</name>